<dbReference type="Proteomes" id="UP000050356">
    <property type="component" value="Unassembled WGS sequence"/>
</dbReference>
<accession>A0A0P9N6M7</accession>
<evidence type="ECO:0000313" key="4">
    <source>
        <dbReference type="Proteomes" id="UP000050356"/>
    </source>
</evidence>
<sequence length="269" mass="29503">MARRSRAARAQRQPGWRVFQPVLAAYAGAALSAQLFSGPLERFGQTLLAADDSRPDSRPIVALPDLLQTERLDHLLLTIYGPQLMPSQLPVLVSQWAKFYFMQVIPPVLVASLVHGWHWPLALEQVALAVDERGLPNGVRLAGEGEAWRGIPADPFQRFAGLLDDNLQPFIAALSAYGGLPCAVLWSSAGDYLEGCLVQLATCSTVSLAPGLALLSERKRPDGRANPLFQAVRYVAQAQGDEPRRQRRVCCLSHRVEWVGRCEHCPLPG</sequence>
<dbReference type="AlphaFoldDB" id="A0A0P9N6M7"/>
<evidence type="ECO:0000259" key="2">
    <source>
        <dbReference type="Pfam" id="PF11575"/>
    </source>
</evidence>
<feature type="domain" description="Ferric siderophore reductase C-terminal" evidence="2">
    <location>
        <begin position="247"/>
        <end position="267"/>
    </location>
</feature>
<dbReference type="PRINTS" id="PR01714">
    <property type="entry name" value="2FE2SRDCTASE"/>
</dbReference>
<dbReference type="Pfam" id="PF06276">
    <property type="entry name" value="FhuF"/>
    <property type="match status" value="1"/>
</dbReference>
<dbReference type="InterPro" id="IPR024726">
    <property type="entry name" value="FhuF_C"/>
</dbReference>
<evidence type="ECO:0000313" key="3">
    <source>
        <dbReference type="EMBL" id="KPX00731.1"/>
    </source>
</evidence>
<evidence type="ECO:0000259" key="1">
    <source>
        <dbReference type="Pfam" id="PF06276"/>
    </source>
</evidence>
<comment type="caution">
    <text evidence="3">The sequence shown here is derived from an EMBL/GenBank/DDBJ whole genome shotgun (WGS) entry which is preliminary data.</text>
</comment>
<feature type="domain" description="Aerobactin siderophore biosynthesis IucA/IucC-like C-terminal" evidence="1">
    <location>
        <begin position="94"/>
        <end position="241"/>
    </location>
</feature>
<dbReference type="NCBIfam" id="TIGR03951">
    <property type="entry name" value="Fe_III_red_FhuF"/>
    <property type="match status" value="1"/>
</dbReference>
<dbReference type="GO" id="GO:0003824">
    <property type="term" value="F:catalytic activity"/>
    <property type="evidence" value="ECO:0007669"/>
    <property type="project" value="UniProtKB-ARBA"/>
</dbReference>
<protein>
    <submittedName>
        <fullName evidence="3">Ferric iron reductase FhuF</fullName>
    </submittedName>
</protein>
<dbReference type="GO" id="GO:0051537">
    <property type="term" value="F:2 iron, 2 sulfur cluster binding"/>
    <property type="evidence" value="ECO:0007669"/>
    <property type="project" value="InterPro"/>
</dbReference>
<name>A0A0P9N6M7_PSESX</name>
<proteinExistence type="predicted"/>
<organism evidence="3 4">
    <name type="scientific">Pseudomonas syringae pv. cerasicola</name>
    <dbReference type="NCBI Taxonomy" id="264451"/>
    <lineage>
        <taxon>Bacteria</taxon>
        <taxon>Pseudomonadati</taxon>
        <taxon>Pseudomonadota</taxon>
        <taxon>Gammaproteobacteria</taxon>
        <taxon>Pseudomonadales</taxon>
        <taxon>Pseudomonadaceae</taxon>
        <taxon>Pseudomonas</taxon>
        <taxon>Pseudomonas syringae</taxon>
    </lineage>
</organism>
<dbReference type="InterPro" id="IPR022770">
    <property type="entry name" value="IucA/IucC-like_C"/>
</dbReference>
<dbReference type="PATRIC" id="fig|264451.4.peg.3019"/>
<dbReference type="InterPro" id="IPR008090">
    <property type="entry name" value="Fe_iron_reduct"/>
</dbReference>
<dbReference type="EMBL" id="LJQA01000080">
    <property type="protein sequence ID" value="KPX00731.1"/>
    <property type="molecule type" value="Genomic_DNA"/>
</dbReference>
<dbReference type="Pfam" id="PF11575">
    <property type="entry name" value="FhuF_C"/>
    <property type="match status" value="1"/>
</dbReference>
<gene>
    <name evidence="3" type="ORF">ALO50_100126</name>
</gene>
<reference evidence="3 4" key="1">
    <citation type="submission" date="2015-09" db="EMBL/GenBank/DDBJ databases">
        <title>Genome announcement of multiple Pseudomonas syringae strains.</title>
        <authorList>
            <person name="Thakur S."/>
            <person name="Wang P.W."/>
            <person name="Gong Y."/>
            <person name="Weir B.S."/>
            <person name="Guttman D.S."/>
        </authorList>
    </citation>
    <scope>NUCLEOTIDE SEQUENCE [LARGE SCALE GENOMIC DNA]</scope>
    <source>
        <strain evidence="3 4">ICMP17524</strain>
    </source>
</reference>